<name>A0AA36GKC9_CYLNA</name>
<dbReference type="PANTHER" id="PTHR22898:SF4">
    <property type="entry name" value="GALACTOSIDE 2-ALPHA-L-FUCOSYLTRANSFERASE-RELATED"/>
    <property type="match status" value="1"/>
</dbReference>
<sequence length="318" mass="37386">MHKVLWRRVATLLIFSVCLLVWRNYDRNSLSSHTNPKKFVGFHTSHGRLGNQLFHMMTGYGIARTLNRTHYIPYEIHRNHVMEYLCQMEKVFPRLKETYILAERETKQTIVPFSYWCCNYIDPSMYSGNTNQFLLLDFKYGQNPKYFADYIVDVRAILQFSKEAEKNGSDILLLLQNYSDSMCVHTRMTDFVIRNASTKMNETVKAANSIAKKKNLSHFLIFGDDMNFMVKLSKTLAKDSGWRKNAKAICYGEYMDLYIASQLCASFLVSAPRSTFGWWLAFFVQDQKAVYYLDDTRRSVLKMPIKEHFLKSWQLYIV</sequence>
<dbReference type="InterPro" id="IPR052501">
    <property type="entry name" value="Alpha-1-2_FucT"/>
</dbReference>
<dbReference type="GO" id="GO:0008107">
    <property type="term" value="F:galactoside 2-alpha-L-fucosyltransferase activity"/>
    <property type="evidence" value="ECO:0007669"/>
    <property type="project" value="InterPro"/>
</dbReference>
<dbReference type="GO" id="GO:0016020">
    <property type="term" value="C:membrane"/>
    <property type="evidence" value="ECO:0007669"/>
    <property type="project" value="InterPro"/>
</dbReference>
<proteinExistence type="predicted"/>
<dbReference type="InterPro" id="IPR002516">
    <property type="entry name" value="Glyco_trans_11"/>
</dbReference>
<evidence type="ECO:0000256" key="2">
    <source>
        <dbReference type="ARBA" id="ARBA00022679"/>
    </source>
</evidence>
<dbReference type="EMBL" id="CATQJL010000001">
    <property type="protein sequence ID" value="CAJ0591775.1"/>
    <property type="molecule type" value="Genomic_DNA"/>
</dbReference>
<evidence type="ECO:0000313" key="4">
    <source>
        <dbReference type="Proteomes" id="UP001176961"/>
    </source>
</evidence>
<comment type="caution">
    <text evidence="3">The sequence shown here is derived from an EMBL/GenBank/DDBJ whole genome shotgun (WGS) entry which is preliminary data.</text>
</comment>
<keyword evidence="2" id="KW-0808">Transferase</keyword>
<reference evidence="3" key="1">
    <citation type="submission" date="2023-07" db="EMBL/GenBank/DDBJ databases">
        <authorList>
            <consortium name="CYATHOMIX"/>
        </authorList>
    </citation>
    <scope>NUCLEOTIDE SEQUENCE</scope>
    <source>
        <strain evidence="3">N/A</strain>
    </source>
</reference>
<gene>
    <name evidence="3" type="ORF">CYNAS_LOCUS3758</name>
</gene>
<keyword evidence="4" id="KW-1185">Reference proteome</keyword>
<dbReference type="Proteomes" id="UP001176961">
    <property type="component" value="Unassembled WGS sequence"/>
</dbReference>
<accession>A0AA36GKC9</accession>
<dbReference type="GO" id="GO:0005975">
    <property type="term" value="P:carbohydrate metabolic process"/>
    <property type="evidence" value="ECO:0007669"/>
    <property type="project" value="InterPro"/>
</dbReference>
<evidence type="ECO:0000256" key="1">
    <source>
        <dbReference type="ARBA" id="ARBA00022676"/>
    </source>
</evidence>
<dbReference type="PANTHER" id="PTHR22898">
    <property type="entry name" value="UNCHARACTERIZED GLYCOSOL TRANSFERASE-RELATED"/>
    <property type="match status" value="1"/>
</dbReference>
<keyword evidence="1" id="KW-0328">Glycosyltransferase</keyword>
<dbReference type="Gene3D" id="3.40.50.11340">
    <property type="match status" value="1"/>
</dbReference>
<dbReference type="AlphaFoldDB" id="A0AA36GKC9"/>
<evidence type="ECO:0000313" key="3">
    <source>
        <dbReference type="EMBL" id="CAJ0591775.1"/>
    </source>
</evidence>
<dbReference type="Pfam" id="PF01531">
    <property type="entry name" value="Glyco_transf_11"/>
    <property type="match status" value="1"/>
</dbReference>
<organism evidence="3 4">
    <name type="scientific">Cylicocyclus nassatus</name>
    <name type="common">Nematode worm</name>
    <dbReference type="NCBI Taxonomy" id="53992"/>
    <lineage>
        <taxon>Eukaryota</taxon>
        <taxon>Metazoa</taxon>
        <taxon>Ecdysozoa</taxon>
        <taxon>Nematoda</taxon>
        <taxon>Chromadorea</taxon>
        <taxon>Rhabditida</taxon>
        <taxon>Rhabditina</taxon>
        <taxon>Rhabditomorpha</taxon>
        <taxon>Strongyloidea</taxon>
        <taxon>Strongylidae</taxon>
        <taxon>Cylicocyclus</taxon>
    </lineage>
</organism>
<evidence type="ECO:0008006" key="5">
    <source>
        <dbReference type="Google" id="ProtNLM"/>
    </source>
</evidence>
<protein>
    <recommendedName>
        <fullName evidence="5">L-Fucosyltransferase</fullName>
    </recommendedName>
</protein>